<evidence type="ECO:0000256" key="4">
    <source>
        <dbReference type="ARBA" id="ARBA00022536"/>
    </source>
</evidence>
<dbReference type="PROSITE" id="PS50026">
    <property type="entry name" value="EGF_3"/>
    <property type="match status" value="1"/>
</dbReference>
<evidence type="ECO:0000256" key="5">
    <source>
        <dbReference type="ARBA" id="ARBA00022692"/>
    </source>
</evidence>
<feature type="domain" description="EGF-like" evidence="14">
    <location>
        <begin position="48"/>
        <end position="89"/>
    </location>
</feature>
<feature type="non-terminal residue" evidence="15">
    <location>
        <position position="1"/>
    </location>
</feature>
<keyword evidence="16" id="KW-1185">Reference proteome</keyword>
<name>A0ABQ7SRC8_PHRPL</name>
<evidence type="ECO:0000256" key="2">
    <source>
        <dbReference type="ARBA" id="ARBA00004613"/>
    </source>
</evidence>
<accession>A0ABQ7SRC8</accession>
<evidence type="ECO:0000256" key="6">
    <source>
        <dbReference type="ARBA" id="ARBA00022729"/>
    </source>
</evidence>
<dbReference type="Proteomes" id="UP000826234">
    <property type="component" value="Unassembled WGS sequence"/>
</dbReference>
<protein>
    <recommendedName>
        <fullName evidence="14">EGF-like domain-containing protein</fullName>
    </recommendedName>
</protein>
<dbReference type="EMBL" id="JAIPUX010003439">
    <property type="protein sequence ID" value="KAH0619851.1"/>
    <property type="molecule type" value="Genomic_DNA"/>
</dbReference>
<keyword evidence="3" id="KW-0964">Secreted</keyword>
<gene>
    <name evidence="15" type="ORF">JD844_014219</name>
</gene>
<evidence type="ECO:0000256" key="7">
    <source>
        <dbReference type="ARBA" id="ARBA00022989"/>
    </source>
</evidence>
<sequence length="158" mass="17285">IGTHEEAIKKRNRLAKENKSSFLIVFKQQQDQVFQQEIPEAVMLSPYHEELCGSSYGSFCLNGGICYMIPTISSPFCRCVGSYTGARCGEILLASIKSHTRGELFAAVLASVVVLSVLVAGAFFFLCRKGQISQTSSIECGDNLIEGDNTNHPNKITE</sequence>
<keyword evidence="9 13" id="KW-0472">Membrane</keyword>
<evidence type="ECO:0000256" key="11">
    <source>
        <dbReference type="ARBA" id="ARBA00023180"/>
    </source>
</evidence>
<feature type="disulfide bond" evidence="12">
    <location>
        <begin position="60"/>
        <end position="77"/>
    </location>
</feature>
<comment type="caution">
    <text evidence="15">The sequence shown here is derived from an EMBL/GenBank/DDBJ whole genome shotgun (WGS) entry which is preliminary data.</text>
</comment>
<keyword evidence="7 13" id="KW-1133">Transmembrane helix</keyword>
<evidence type="ECO:0000256" key="1">
    <source>
        <dbReference type="ARBA" id="ARBA00004479"/>
    </source>
</evidence>
<dbReference type="Gene3D" id="2.10.25.10">
    <property type="entry name" value="Laminin"/>
    <property type="match status" value="1"/>
</dbReference>
<dbReference type="PROSITE" id="PS00022">
    <property type="entry name" value="EGF_1"/>
    <property type="match status" value="1"/>
</dbReference>
<keyword evidence="8" id="KW-0339">Growth factor</keyword>
<keyword evidence="10 12" id="KW-1015">Disulfide bond</keyword>
<comment type="subcellular location">
    <subcellularLocation>
        <location evidence="1">Membrane</location>
        <topology evidence="1">Single-pass type I membrane protein</topology>
    </subcellularLocation>
    <subcellularLocation>
        <location evidence="2">Secreted</location>
    </subcellularLocation>
</comment>
<keyword evidence="11" id="KW-0325">Glycoprotein</keyword>
<dbReference type="PANTHER" id="PTHR10740:SF11">
    <property type="entry name" value="PROEPIREGULIN"/>
    <property type="match status" value="1"/>
</dbReference>
<evidence type="ECO:0000256" key="13">
    <source>
        <dbReference type="SAM" id="Phobius"/>
    </source>
</evidence>
<dbReference type="InterPro" id="IPR000742">
    <property type="entry name" value="EGF"/>
</dbReference>
<evidence type="ECO:0000256" key="8">
    <source>
        <dbReference type="ARBA" id="ARBA00023030"/>
    </source>
</evidence>
<evidence type="ECO:0000313" key="16">
    <source>
        <dbReference type="Proteomes" id="UP000826234"/>
    </source>
</evidence>
<keyword evidence="6" id="KW-0732">Signal</keyword>
<comment type="caution">
    <text evidence="12">Lacks conserved residue(s) required for the propagation of feature annotation.</text>
</comment>
<dbReference type="PANTHER" id="PTHR10740">
    <property type="entry name" value="TRANSFORMING GROWTH FACTOR ALPHA"/>
    <property type="match status" value="1"/>
</dbReference>
<evidence type="ECO:0000313" key="15">
    <source>
        <dbReference type="EMBL" id="KAH0619851.1"/>
    </source>
</evidence>
<evidence type="ECO:0000256" key="9">
    <source>
        <dbReference type="ARBA" id="ARBA00023136"/>
    </source>
</evidence>
<organism evidence="15 16">
    <name type="scientific">Phrynosoma platyrhinos</name>
    <name type="common">Desert horned lizard</name>
    <dbReference type="NCBI Taxonomy" id="52577"/>
    <lineage>
        <taxon>Eukaryota</taxon>
        <taxon>Metazoa</taxon>
        <taxon>Chordata</taxon>
        <taxon>Craniata</taxon>
        <taxon>Vertebrata</taxon>
        <taxon>Euteleostomi</taxon>
        <taxon>Lepidosauria</taxon>
        <taxon>Squamata</taxon>
        <taxon>Bifurcata</taxon>
        <taxon>Unidentata</taxon>
        <taxon>Episquamata</taxon>
        <taxon>Toxicofera</taxon>
        <taxon>Iguania</taxon>
        <taxon>Phrynosomatidae</taxon>
        <taxon>Phrynosomatinae</taxon>
        <taxon>Phrynosoma</taxon>
    </lineage>
</organism>
<evidence type="ECO:0000259" key="14">
    <source>
        <dbReference type="PROSITE" id="PS50026"/>
    </source>
</evidence>
<reference evidence="15 16" key="1">
    <citation type="journal article" date="2022" name="Gigascience">
        <title>A chromosome-level genome assembly and annotation of the desert horned lizard, Phrynosoma platyrhinos, provides insight into chromosomal rearrangements among reptiles.</title>
        <authorList>
            <person name="Koochekian N."/>
            <person name="Ascanio A."/>
            <person name="Farleigh K."/>
            <person name="Card D.C."/>
            <person name="Schield D.R."/>
            <person name="Castoe T.A."/>
            <person name="Jezkova T."/>
        </authorList>
    </citation>
    <scope>NUCLEOTIDE SEQUENCE [LARGE SCALE GENOMIC DNA]</scope>
    <source>
        <strain evidence="15">NK-2021</strain>
    </source>
</reference>
<keyword evidence="5 13" id="KW-0812">Transmembrane</keyword>
<proteinExistence type="predicted"/>
<feature type="disulfide bond" evidence="12">
    <location>
        <begin position="79"/>
        <end position="88"/>
    </location>
</feature>
<evidence type="ECO:0000256" key="12">
    <source>
        <dbReference type="PROSITE-ProRule" id="PRU00076"/>
    </source>
</evidence>
<evidence type="ECO:0000256" key="3">
    <source>
        <dbReference type="ARBA" id="ARBA00022525"/>
    </source>
</evidence>
<evidence type="ECO:0000256" key="10">
    <source>
        <dbReference type="ARBA" id="ARBA00023157"/>
    </source>
</evidence>
<feature type="transmembrane region" description="Helical" evidence="13">
    <location>
        <begin position="104"/>
        <end position="126"/>
    </location>
</feature>
<dbReference type="SUPFAM" id="SSF57196">
    <property type="entry name" value="EGF/Laminin"/>
    <property type="match status" value="1"/>
</dbReference>
<keyword evidence="4 12" id="KW-0245">EGF-like domain</keyword>